<dbReference type="AlphaFoldDB" id="A0A6J5X4Q5"/>
<organism evidence="2 3">
    <name type="scientific">Prunus armeniaca</name>
    <name type="common">Apricot</name>
    <name type="synonym">Armeniaca vulgaris</name>
    <dbReference type="NCBI Taxonomy" id="36596"/>
    <lineage>
        <taxon>Eukaryota</taxon>
        <taxon>Viridiplantae</taxon>
        <taxon>Streptophyta</taxon>
        <taxon>Embryophyta</taxon>
        <taxon>Tracheophyta</taxon>
        <taxon>Spermatophyta</taxon>
        <taxon>Magnoliopsida</taxon>
        <taxon>eudicotyledons</taxon>
        <taxon>Gunneridae</taxon>
        <taxon>Pentapetalae</taxon>
        <taxon>rosids</taxon>
        <taxon>fabids</taxon>
        <taxon>Rosales</taxon>
        <taxon>Rosaceae</taxon>
        <taxon>Amygdaloideae</taxon>
        <taxon>Amygdaleae</taxon>
        <taxon>Prunus</taxon>
    </lineage>
</organism>
<keyword evidence="3" id="KW-1185">Reference proteome</keyword>
<accession>A0A6J5X4Q5</accession>
<feature type="region of interest" description="Disordered" evidence="1">
    <location>
        <begin position="37"/>
        <end position="66"/>
    </location>
</feature>
<reference evidence="3" key="1">
    <citation type="journal article" date="2020" name="Genome Biol.">
        <title>Gamete binning: chromosome-level and haplotype-resolved genome assembly enabled by high-throughput single-cell sequencing of gamete genomes.</title>
        <authorList>
            <person name="Campoy J.A."/>
            <person name="Sun H."/>
            <person name="Goel M."/>
            <person name="Jiao W.-B."/>
            <person name="Folz-Donahue K."/>
            <person name="Wang N."/>
            <person name="Rubio M."/>
            <person name="Liu C."/>
            <person name="Kukat C."/>
            <person name="Ruiz D."/>
            <person name="Huettel B."/>
            <person name="Schneeberger K."/>
        </authorList>
    </citation>
    <scope>NUCLEOTIDE SEQUENCE [LARGE SCALE GENOMIC DNA]</scope>
    <source>
        <strain evidence="3">cv. Rojo Pasion</strain>
    </source>
</reference>
<evidence type="ECO:0000313" key="2">
    <source>
        <dbReference type="EMBL" id="CAB4305948.1"/>
    </source>
</evidence>
<protein>
    <submittedName>
        <fullName evidence="2">Uncharacterized protein</fullName>
    </submittedName>
</protein>
<gene>
    <name evidence="2" type="ORF">ORAREDHAP_LOCUS24058</name>
</gene>
<evidence type="ECO:0000313" key="3">
    <source>
        <dbReference type="Proteomes" id="UP000507245"/>
    </source>
</evidence>
<evidence type="ECO:0000256" key="1">
    <source>
        <dbReference type="SAM" id="MobiDB-lite"/>
    </source>
</evidence>
<dbReference type="EMBL" id="CAEKKB010000003">
    <property type="protein sequence ID" value="CAB4305948.1"/>
    <property type="molecule type" value="Genomic_DNA"/>
</dbReference>
<proteinExistence type="predicted"/>
<dbReference type="Proteomes" id="UP000507245">
    <property type="component" value="Unassembled WGS sequence"/>
</dbReference>
<sequence>MIDQTQERKNIKGVLCTKLAYHAHRLKVVKGRGVATEEKPKFEARKGACRDEQGRRVRPLKNREDY</sequence>
<name>A0A6J5X4Q5_PRUAR</name>